<dbReference type="GO" id="GO:0006856">
    <property type="term" value="P:eye pigment precursor transport"/>
    <property type="evidence" value="ECO:0000304"/>
    <property type="project" value="FlyBase"/>
</dbReference>
<feature type="compositionally biased region" description="Low complexity" evidence="3">
    <location>
        <begin position="447"/>
        <end position="467"/>
    </location>
</feature>
<reference evidence="4" key="1">
    <citation type="submission" date="2001-12" db="EMBL/GenBank/DDBJ databases">
        <authorList>
            <person name="Stapleton M."/>
            <person name="Brokstein P."/>
            <person name="Hong L."/>
            <person name="Agbayani A."/>
            <person name="Carlson J."/>
            <person name="Champe M."/>
            <person name="Chavez C."/>
            <person name="Dorsett V."/>
            <person name="Farfan D."/>
            <person name="Frise E."/>
            <person name="George R."/>
            <person name="Gonzalez M."/>
            <person name="Guarin H."/>
            <person name="Li P."/>
            <person name="Liao G."/>
            <person name="Miranda A."/>
            <person name="Mungall C.J."/>
            <person name="Nunoo J."/>
            <person name="Pacleb J."/>
            <person name="Paragas V."/>
            <person name="Park S."/>
            <person name="Phouanenavong S."/>
            <person name="Wan K."/>
            <person name="Yu C."/>
            <person name="Lewis S.E."/>
            <person name="Rubin G.M."/>
            <person name="Celniker S."/>
        </authorList>
    </citation>
    <scope>NUCLEOTIDE SEQUENCE</scope>
</reference>
<keyword evidence="1" id="KW-0677">Repeat</keyword>
<evidence type="ECO:0000256" key="2">
    <source>
        <dbReference type="PROSITE-ProRule" id="PRU00235"/>
    </source>
</evidence>
<dbReference type="HOGENOM" id="CLU_234380_0_0_1"/>
<dbReference type="ExpressionAtlas" id="Q8T9D9">
    <property type="expression patterns" value="baseline and differential"/>
</dbReference>
<evidence type="ECO:0000313" key="4">
    <source>
        <dbReference type="EMBL" id="AAL39953.1"/>
    </source>
</evidence>
<sequence length="1121" mass="124396">MDQLAENLEQARLQEGEEEEPLGHDLPEHMLVRNSGTEDAVQPLPQQQQTIDTTGNSQVMAASFMASKTCPYPLSVVWWKTNSGQNRAIIGYSDGSICFVGLSPNCPMIASTAIENGSVMRLVICKDKAYDGVMLLITSSLKQQYKLLLEQKAIKYVYPGDSSPTTREGAWQIVMSVQDKHQSAATGARQSNSSDPASDSSQLEEDVFAPPSSDDVVCSGPAAASSDPSTVSASAEAATADVPPPPAPPSYSEAVARQSGDQGGVRFQQQQLPAGSMDGILPATRARLASLKSLGSKKLQAIKMRLSDQRQKFDEFMPDSTMGSFAIMDSPSVTPEPLGTTSGSFYNIQNLRSTFLLSALHSNSHSLTVHSIDISLKPLFVYKIPKHTQEILISSNILYGIHYVDLHCRSDSDHFTAASLLDDPLVANTEKENRDADIEKIDQADVSAQKSDSTSATTTATSSLDQSDMPSTAINAVSVISSAMASLHTSDEDRFNNLAQLGLFRFENETVLHLYQMAQYRNPSAEPETLTKEEKAKAFELKDIHTPMDYIQFYETADVSSEFSLRQMEIMQSEFPKINYDPSYVITNKNVYTIQLKKEPFELFLDAALQNEFNQCRDFCNTFDLSFEQCIEFAGDYLLRRKKITQALLTYNKARVKPIRTALKLAMYGHTYALMQLSAMALKSTYLLRSRYLGHPLLKGILGDITYRHSEDVRVILPEKHEEEDVNSGVFCSDYHYGVDESISALQMSPSSQFHLANLLLITLAEKAVNDKNYIPLWNFLVTNSKYHTNMTSIVLCQSGLFSSAIILAKIRGVCLDTFNALISVVAQEFGWYNELNVCLYNLSENIFLETITYLPHVSMDYFAFIQEKLHHIRPCVLQRLSKQLNPFSPALRPIVSHNSDCAMSNDNNPQLFEFCKSLIETYLAVLIHMESQRVKYDSIVNALSNFRINYEDNQFAIESSRFKPISAGCAYCACVVDGTAYFWGSSGIPSYYSAQKSTEPPEPAHAVKSLDLLSQLNLQVHAIKCGRQHTLILTNNGLYSLGNNNLCQLGIGRHMQMALQPMLVTALDGMNITMLEAGQYHNAAVADGKLYMWGWGIYGQLGQGSCENIATPQLVSFFQI</sequence>
<dbReference type="EMBL" id="AY069808">
    <property type="protein sequence ID" value="AAL39953.1"/>
    <property type="molecule type" value="mRNA"/>
</dbReference>
<dbReference type="PANTHER" id="PTHR22870">
    <property type="entry name" value="REGULATOR OF CHROMOSOME CONDENSATION"/>
    <property type="match status" value="1"/>
</dbReference>
<dbReference type="AGR" id="FB:FBgn0000247"/>
<dbReference type="SUPFAM" id="SSF50985">
    <property type="entry name" value="RCC1/BLIP-II"/>
    <property type="match status" value="1"/>
</dbReference>
<feature type="region of interest" description="Disordered" evidence="3">
    <location>
        <begin position="181"/>
        <end position="264"/>
    </location>
</feature>
<feature type="repeat" description="RCC1" evidence="2">
    <location>
        <begin position="979"/>
        <end position="1037"/>
    </location>
</feature>
<dbReference type="FlyBase" id="FBgn0000247">
    <property type="gene designation" value="ca"/>
</dbReference>
<evidence type="ECO:0000313" key="5">
    <source>
        <dbReference type="FlyBase" id="FBgn0000247"/>
    </source>
</evidence>
<feature type="compositionally biased region" description="Low complexity" evidence="3">
    <location>
        <begin position="191"/>
        <end position="201"/>
    </location>
</feature>
<name>Q8T9D9_DROME</name>
<evidence type="ECO:0000256" key="3">
    <source>
        <dbReference type="SAM" id="MobiDB-lite"/>
    </source>
</evidence>
<dbReference type="Gene3D" id="2.130.10.30">
    <property type="entry name" value="Regulator of chromosome condensation 1/beta-lactamase-inhibitor protein II"/>
    <property type="match status" value="1"/>
</dbReference>
<dbReference type="AlphaFoldDB" id="Q8T9D9"/>
<feature type="compositionally biased region" description="Low complexity" evidence="3">
    <location>
        <begin position="229"/>
        <end position="241"/>
    </location>
</feature>
<accession>Q8T9D9</accession>
<organism evidence="4">
    <name type="scientific">Drosophila melanogaster</name>
    <name type="common">Fruit fly</name>
    <dbReference type="NCBI Taxonomy" id="7227"/>
    <lineage>
        <taxon>Eukaryota</taxon>
        <taxon>Metazoa</taxon>
        <taxon>Ecdysozoa</taxon>
        <taxon>Arthropoda</taxon>
        <taxon>Hexapoda</taxon>
        <taxon>Insecta</taxon>
        <taxon>Pterygota</taxon>
        <taxon>Neoptera</taxon>
        <taxon>Endopterygota</taxon>
        <taxon>Diptera</taxon>
        <taxon>Brachycera</taxon>
        <taxon>Muscomorpha</taxon>
        <taxon>Ephydroidea</taxon>
        <taxon>Drosophilidae</taxon>
        <taxon>Drosophila</taxon>
        <taxon>Sophophora</taxon>
    </lineage>
</organism>
<dbReference type="OrthoDB" id="16281at2759"/>
<dbReference type="VEuPathDB" id="VectorBase:FBgn0000247"/>
<dbReference type="Pfam" id="PF00415">
    <property type="entry name" value="RCC1"/>
    <property type="match status" value="2"/>
</dbReference>
<dbReference type="GO" id="GO:0005085">
    <property type="term" value="F:guanyl-nucleotide exchange factor activity"/>
    <property type="evidence" value="ECO:0000353"/>
    <property type="project" value="FlyBase"/>
</dbReference>
<dbReference type="InterPro" id="IPR000408">
    <property type="entry name" value="Reg_chr_condens"/>
</dbReference>
<dbReference type="PeptideAtlas" id="Q8T9D9"/>
<dbReference type="GO" id="GO:0031267">
    <property type="term" value="F:small GTPase binding"/>
    <property type="evidence" value="ECO:0000353"/>
    <property type="project" value="FlyBase"/>
</dbReference>
<dbReference type="PANTHER" id="PTHR22870:SF382">
    <property type="entry name" value="REGULATOR OF CHROMOSOME CONDENSATION (RCC1) FAMILY PROTEIN"/>
    <property type="match status" value="1"/>
</dbReference>
<gene>
    <name evidence="5" type="primary">ca</name>
    <name evidence="4" type="synonym">CG18134</name>
    <name evidence="5" type="ORF">CG31037</name>
</gene>
<protein>
    <submittedName>
        <fullName evidence="4">SD04942p</fullName>
    </submittedName>
</protein>
<feature type="repeat" description="RCC1" evidence="2">
    <location>
        <begin position="1037"/>
        <end position="1089"/>
    </location>
</feature>
<dbReference type="GO" id="GO:0032483">
    <property type="term" value="P:regulation of Rab protein signal transduction"/>
    <property type="evidence" value="ECO:0000314"/>
    <property type="project" value="FlyBase"/>
</dbReference>
<dbReference type="PROSITE" id="PS50012">
    <property type="entry name" value="RCC1_3"/>
    <property type="match status" value="3"/>
</dbReference>
<dbReference type="FunFam" id="2.130.10.30:FF:000091">
    <property type="match status" value="1"/>
</dbReference>
<dbReference type="GO" id="GO:0008057">
    <property type="term" value="P:eye pigment granule organization"/>
    <property type="evidence" value="ECO:0000315"/>
    <property type="project" value="FlyBase"/>
</dbReference>
<dbReference type="InterPro" id="IPR009091">
    <property type="entry name" value="RCC1/BLIP-II"/>
</dbReference>
<feature type="region of interest" description="Disordered" evidence="3">
    <location>
        <begin position="1"/>
        <end position="26"/>
    </location>
</feature>
<proteinExistence type="evidence at transcript level"/>
<dbReference type="GO" id="GO:0010883">
    <property type="term" value="P:regulation of lipid storage"/>
    <property type="evidence" value="ECO:0000315"/>
    <property type="project" value="FlyBase"/>
</dbReference>
<feature type="repeat" description="RCC1" evidence="2">
    <location>
        <begin position="1089"/>
        <end position="1121"/>
    </location>
</feature>
<feature type="region of interest" description="Disordered" evidence="3">
    <location>
        <begin position="443"/>
        <end position="467"/>
    </location>
</feature>
<dbReference type="GO" id="GO:0010506">
    <property type="term" value="P:regulation of autophagy"/>
    <property type="evidence" value="ECO:0000315"/>
    <property type="project" value="FlyBase"/>
</dbReference>
<dbReference type="InterPro" id="IPR051210">
    <property type="entry name" value="Ub_ligase/GEF_domain"/>
</dbReference>
<evidence type="ECO:0000256" key="1">
    <source>
        <dbReference type="ARBA" id="ARBA00022737"/>
    </source>
</evidence>